<dbReference type="AlphaFoldDB" id="A0A1F6PBT6"/>
<gene>
    <name evidence="2" type="ORF">A2538_04255</name>
</gene>
<dbReference type="STRING" id="1798709.A2538_04255"/>
<comment type="caution">
    <text evidence="2">The sequence shown here is derived from an EMBL/GenBank/DDBJ whole genome shotgun (WGS) entry which is preliminary data.</text>
</comment>
<dbReference type="Proteomes" id="UP000178254">
    <property type="component" value="Unassembled WGS sequence"/>
</dbReference>
<dbReference type="EMBL" id="MFRE01000025">
    <property type="protein sequence ID" value="OGH93637.1"/>
    <property type="molecule type" value="Genomic_DNA"/>
</dbReference>
<evidence type="ECO:0000256" key="1">
    <source>
        <dbReference type="SAM" id="Phobius"/>
    </source>
</evidence>
<evidence type="ECO:0008006" key="4">
    <source>
        <dbReference type="Google" id="ProtNLM"/>
    </source>
</evidence>
<feature type="transmembrane region" description="Helical" evidence="1">
    <location>
        <begin position="56"/>
        <end position="74"/>
    </location>
</feature>
<evidence type="ECO:0000313" key="3">
    <source>
        <dbReference type="Proteomes" id="UP000178254"/>
    </source>
</evidence>
<name>A0A1F6PBT6_9BACT</name>
<feature type="transmembrane region" description="Helical" evidence="1">
    <location>
        <begin position="122"/>
        <end position="140"/>
    </location>
</feature>
<feature type="transmembrane region" description="Helical" evidence="1">
    <location>
        <begin position="81"/>
        <end position="102"/>
    </location>
</feature>
<keyword evidence="1" id="KW-1133">Transmembrane helix</keyword>
<accession>A0A1F6PBT6</accession>
<reference evidence="2 3" key="1">
    <citation type="journal article" date="2016" name="Nat. Commun.">
        <title>Thousands of microbial genomes shed light on interconnected biogeochemical processes in an aquifer system.</title>
        <authorList>
            <person name="Anantharaman K."/>
            <person name="Brown C.T."/>
            <person name="Hug L.A."/>
            <person name="Sharon I."/>
            <person name="Castelle C.J."/>
            <person name="Probst A.J."/>
            <person name="Thomas B.C."/>
            <person name="Singh A."/>
            <person name="Wilkins M.J."/>
            <person name="Karaoz U."/>
            <person name="Brodie E.L."/>
            <person name="Williams K.H."/>
            <person name="Hubbard S.S."/>
            <person name="Banfield J.F."/>
        </authorList>
    </citation>
    <scope>NUCLEOTIDE SEQUENCE [LARGE SCALE GENOMIC DNA]</scope>
</reference>
<keyword evidence="1" id="KW-0472">Membrane</keyword>
<sequence length="162" mass="18007">MVVNLLPAPINQVDIILSGLILQAIFSNKKNLVIIFTITAGLFLEILTTATAGAHIFSLLIAIIAVDWALNNVLSKRSLRTTLIVTLLAIIIKFTIFYSFLYISGEITSSLFLAPSQFTSNLISQAILTAILTLFLYWLISKTSRRLNPNYIIHTESKNFYG</sequence>
<feature type="transmembrane region" description="Helical" evidence="1">
    <location>
        <begin position="32"/>
        <end position="50"/>
    </location>
</feature>
<organism evidence="2 3">
    <name type="scientific">Candidatus Magasanikbacteria bacterium RIFOXYD2_FULL_41_14</name>
    <dbReference type="NCBI Taxonomy" id="1798709"/>
    <lineage>
        <taxon>Bacteria</taxon>
        <taxon>Candidatus Magasanikiibacteriota</taxon>
    </lineage>
</organism>
<protein>
    <recommendedName>
        <fullName evidence="4">Rod shape-determining protein MreD</fullName>
    </recommendedName>
</protein>
<proteinExistence type="predicted"/>
<evidence type="ECO:0000313" key="2">
    <source>
        <dbReference type="EMBL" id="OGH93637.1"/>
    </source>
</evidence>
<keyword evidence="1" id="KW-0812">Transmembrane</keyword>